<organism evidence="2">
    <name type="scientific">marine sediment metagenome</name>
    <dbReference type="NCBI Taxonomy" id="412755"/>
    <lineage>
        <taxon>unclassified sequences</taxon>
        <taxon>metagenomes</taxon>
        <taxon>ecological metagenomes</taxon>
    </lineage>
</organism>
<sequence>DSQVNEWNAVKMGPKRDVVGELERAIRKQDMRFMVALHHAANWWFFPHWKKEYDTSDPRYAGLYGPLHNLEWAQNMPELKERKNEWQLQDKPSKQFLDKWLAKIR</sequence>
<gene>
    <name evidence="2" type="ORF">S06H3_65050</name>
</gene>
<name>X1RDN0_9ZZZZ</name>
<feature type="non-terminal residue" evidence="2">
    <location>
        <position position="1"/>
    </location>
</feature>
<evidence type="ECO:0000313" key="2">
    <source>
        <dbReference type="EMBL" id="GAI65101.1"/>
    </source>
</evidence>
<dbReference type="GO" id="GO:0005975">
    <property type="term" value="P:carbohydrate metabolic process"/>
    <property type="evidence" value="ECO:0007669"/>
    <property type="project" value="InterPro"/>
</dbReference>
<dbReference type="Gene3D" id="3.20.20.80">
    <property type="entry name" value="Glycosidases"/>
    <property type="match status" value="1"/>
</dbReference>
<protein>
    <recommendedName>
        <fullName evidence="1">Glycoside hydrolase family 29 N-terminal domain-containing protein</fullName>
    </recommendedName>
</protein>
<dbReference type="SUPFAM" id="SSF51445">
    <property type="entry name" value="(Trans)glycosidases"/>
    <property type="match status" value="1"/>
</dbReference>
<dbReference type="Pfam" id="PF01120">
    <property type="entry name" value="Alpha_L_fucos"/>
    <property type="match status" value="1"/>
</dbReference>
<dbReference type="GO" id="GO:0004560">
    <property type="term" value="F:alpha-L-fucosidase activity"/>
    <property type="evidence" value="ECO:0007669"/>
    <property type="project" value="InterPro"/>
</dbReference>
<reference evidence="2" key="1">
    <citation type="journal article" date="2014" name="Front. Microbiol.">
        <title>High frequency of phylogenetically diverse reductive dehalogenase-homologous genes in deep subseafloor sedimentary metagenomes.</title>
        <authorList>
            <person name="Kawai M."/>
            <person name="Futagami T."/>
            <person name="Toyoda A."/>
            <person name="Takaki Y."/>
            <person name="Nishi S."/>
            <person name="Hori S."/>
            <person name="Arai W."/>
            <person name="Tsubouchi T."/>
            <person name="Morono Y."/>
            <person name="Uchiyama I."/>
            <person name="Ito T."/>
            <person name="Fujiyama A."/>
            <person name="Inagaki F."/>
            <person name="Takami H."/>
        </authorList>
    </citation>
    <scope>NUCLEOTIDE SEQUENCE</scope>
    <source>
        <strain evidence="2">Expedition CK06-06</strain>
    </source>
</reference>
<evidence type="ECO:0000259" key="1">
    <source>
        <dbReference type="Pfam" id="PF01120"/>
    </source>
</evidence>
<feature type="non-terminal residue" evidence="2">
    <location>
        <position position="105"/>
    </location>
</feature>
<feature type="domain" description="Glycoside hydrolase family 29 N-terminal" evidence="1">
    <location>
        <begin position="1"/>
        <end position="76"/>
    </location>
</feature>
<dbReference type="InterPro" id="IPR017853">
    <property type="entry name" value="GH"/>
</dbReference>
<comment type="caution">
    <text evidence="2">The sequence shown here is derived from an EMBL/GenBank/DDBJ whole genome shotgun (WGS) entry which is preliminary data.</text>
</comment>
<proteinExistence type="predicted"/>
<accession>X1RDN0</accession>
<dbReference type="InterPro" id="IPR057739">
    <property type="entry name" value="Glyco_hydro_29_N"/>
</dbReference>
<dbReference type="EMBL" id="BARV01043650">
    <property type="protein sequence ID" value="GAI65101.1"/>
    <property type="molecule type" value="Genomic_DNA"/>
</dbReference>
<dbReference type="AlphaFoldDB" id="X1RDN0"/>